<feature type="transmembrane region" description="Helical" evidence="1">
    <location>
        <begin position="6"/>
        <end position="26"/>
    </location>
</feature>
<comment type="caution">
    <text evidence="2">The sequence shown here is derived from an EMBL/GenBank/DDBJ whole genome shotgun (WGS) entry which is preliminary data.</text>
</comment>
<evidence type="ECO:0000256" key="1">
    <source>
        <dbReference type="SAM" id="Phobius"/>
    </source>
</evidence>
<feature type="transmembrane region" description="Helical" evidence="1">
    <location>
        <begin position="132"/>
        <end position="162"/>
    </location>
</feature>
<keyword evidence="1" id="KW-0472">Membrane</keyword>
<name>A0A0F9J5K0_9ZZZZ</name>
<protein>
    <submittedName>
        <fullName evidence="2">Uncharacterized protein</fullName>
    </submittedName>
</protein>
<accession>A0A0F9J5K0</accession>
<keyword evidence="1" id="KW-0812">Transmembrane</keyword>
<dbReference type="AlphaFoldDB" id="A0A0F9J5K0"/>
<dbReference type="EMBL" id="LAZR01010834">
    <property type="protein sequence ID" value="KKM64788.1"/>
    <property type="molecule type" value="Genomic_DNA"/>
</dbReference>
<reference evidence="2" key="1">
    <citation type="journal article" date="2015" name="Nature">
        <title>Complex archaea that bridge the gap between prokaryotes and eukaryotes.</title>
        <authorList>
            <person name="Spang A."/>
            <person name="Saw J.H."/>
            <person name="Jorgensen S.L."/>
            <person name="Zaremba-Niedzwiedzka K."/>
            <person name="Martijn J."/>
            <person name="Lind A.E."/>
            <person name="van Eijk R."/>
            <person name="Schleper C."/>
            <person name="Guy L."/>
            <person name="Ettema T.J."/>
        </authorList>
    </citation>
    <scope>NUCLEOTIDE SEQUENCE</scope>
</reference>
<sequence length="170" mass="20098">MEELLQKIVYPTSVILLSAFLIWFCAKKLPPWIKSSWTHIDILYRITRYRPNVNTRHKPIEPHEEEAVCKRWPPGAGERLFELCGSGRLWEHPETHDLYICKAMWRILHLRSIFWSEKQTKLETSPRRKYSLIWLLLASMFSFLLGMGAGMTSLLMLMANWLEFSARVGY</sequence>
<evidence type="ECO:0000313" key="2">
    <source>
        <dbReference type="EMBL" id="KKM64788.1"/>
    </source>
</evidence>
<keyword evidence="1" id="KW-1133">Transmembrane helix</keyword>
<proteinExistence type="predicted"/>
<organism evidence="2">
    <name type="scientific">marine sediment metagenome</name>
    <dbReference type="NCBI Taxonomy" id="412755"/>
    <lineage>
        <taxon>unclassified sequences</taxon>
        <taxon>metagenomes</taxon>
        <taxon>ecological metagenomes</taxon>
    </lineage>
</organism>
<gene>
    <name evidence="2" type="ORF">LCGC14_1497810</name>
</gene>